<sequence length="249" mass="27249">MTLKLAPLAAFSLLAFTPACAQQDSGAPQNREEIEEIVRDYILENPEIIEQAIIKLQQRADAQEAETSRQAIASATAELYESEADYSVGPDDAPVTMVEFFDYRCGYCKRSMEWTMNIPEAYDGKVRVIFKEFPILSPESEKAALAALAAGEQGLYTEMHRELMELDNSSGFTPDEIDAAAERAGVDVARMRADMGSVRLQKVVADNKMLARRVGIDGTPAFLVGDQLVSGANRSAVTQMLDAAVARES</sequence>
<evidence type="ECO:0000256" key="1">
    <source>
        <dbReference type="ARBA" id="ARBA00003565"/>
    </source>
</evidence>
<keyword evidence="4" id="KW-0560">Oxidoreductase</keyword>
<dbReference type="Proteomes" id="UP000265431">
    <property type="component" value="Unassembled WGS sequence"/>
</dbReference>
<dbReference type="EMBL" id="QWGB01000007">
    <property type="protein sequence ID" value="RIJ22192.1"/>
    <property type="molecule type" value="Genomic_DNA"/>
</dbReference>
<evidence type="ECO:0000256" key="7">
    <source>
        <dbReference type="SAM" id="SignalP"/>
    </source>
</evidence>
<evidence type="ECO:0000313" key="10">
    <source>
        <dbReference type="Proteomes" id="UP000265431"/>
    </source>
</evidence>
<evidence type="ECO:0000256" key="6">
    <source>
        <dbReference type="ARBA" id="ARBA00023284"/>
    </source>
</evidence>
<comment type="similarity">
    <text evidence="2">Belongs to the thioredoxin family. DsbA subfamily.</text>
</comment>
<keyword evidence="3 7" id="KW-0732">Signal</keyword>
<comment type="caution">
    <text evidence="9">The sequence shown here is derived from an EMBL/GenBank/DDBJ whole genome shotgun (WGS) entry which is preliminary data.</text>
</comment>
<dbReference type="Pfam" id="PF18312">
    <property type="entry name" value="ScsC_N"/>
    <property type="match status" value="1"/>
</dbReference>
<feature type="chain" id="PRO_5017338851" evidence="7">
    <location>
        <begin position="22"/>
        <end position="249"/>
    </location>
</feature>
<evidence type="ECO:0000256" key="2">
    <source>
        <dbReference type="ARBA" id="ARBA00005791"/>
    </source>
</evidence>
<gene>
    <name evidence="9" type="ORF">D1224_11580</name>
</gene>
<evidence type="ECO:0000256" key="4">
    <source>
        <dbReference type="ARBA" id="ARBA00023002"/>
    </source>
</evidence>
<accession>A0A399QXG5</accession>
<organism evidence="9 10">
    <name type="scientific">Henriciella barbarensis</name>
    <dbReference type="NCBI Taxonomy" id="86342"/>
    <lineage>
        <taxon>Bacteria</taxon>
        <taxon>Pseudomonadati</taxon>
        <taxon>Pseudomonadota</taxon>
        <taxon>Alphaproteobacteria</taxon>
        <taxon>Hyphomonadales</taxon>
        <taxon>Hyphomonadaceae</taxon>
        <taxon>Henriciella</taxon>
    </lineage>
</organism>
<dbReference type="GO" id="GO:0016491">
    <property type="term" value="F:oxidoreductase activity"/>
    <property type="evidence" value="ECO:0007669"/>
    <property type="project" value="UniProtKB-KW"/>
</dbReference>
<keyword evidence="6" id="KW-0676">Redox-active center</keyword>
<comment type="function">
    <text evidence="1">May be required for disulfide bond formation in some proteins.</text>
</comment>
<feature type="signal peptide" evidence="7">
    <location>
        <begin position="1"/>
        <end position="21"/>
    </location>
</feature>
<dbReference type="PANTHER" id="PTHR13887:SF14">
    <property type="entry name" value="DISULFIDE BOND FORMATION PROTEIN D"/>
    <property type="match status" value="1"/>
</dbReference>
<dbReference type="InterPro" id="IPR041205">
    <property type="entry name" value="ScsC_N"/>
</dbReference>
<dbReference type="Gene3D" id="3.40.30.10">
    <property type="entry name" value="Glutaredoxin"/>
    <property type="match status" value="1"/>
</dbReference>
<evidence type="ECO:0000256" key="3">
    <source>
        <dbReference type="ARBA" id="ARBA00022729"/>
    </source>
</evidence>
<evidence type="ECO:0000259" key="8">
    <source>
        <dbReference type="PROSITE" id="PS51352"/>
    </source>
</evidence>
<feature type="domain" description="Thioredoxin" evidence="8">
    <location>
        <begin position="54"/>
        <end position="246"/>
    </location>
</feature>
<keyword evidence="5" id="KW-1015">Disulfide bond</keyword>
<dbReference type="AlphaFoldDB" id="A0A399QXG5"/>
<evidence type="ECO:0000313" key="9">
    <source>
        <dbReference type="EMBL" id="RIJ22192.1"/>
    </source>
</evidence>
<dbReference type="Pfam" id="PF13462">
    <property type="entry name" value="Thioredoxin_4"/>
    <property type="match status" value="1"/>
</dbReference>
<dbReference type="InterPro" id="IPR012336">
    <property type="entry name" value="Thioredoxin-like_fold"/>
</dbReference>
<dbReference type="PANTHER" id="PTHR13887">
    <property type="entry name" value="GLUTATHIONE S-TRANSFERASE KAPPA"/>
    <property type="match status" value="1"/>
</dbReference>
<protein>
    <submittedName>
        <fullName evidence="9">DsbA family protein</fullName>
    </submittedName>
</protein>
<dbReference type="OrthoDB" id="9780147at2"/>
<dbReference type="InterPro" id="IPR036249">
    <property type="entry name" value="Thioredoxin-like_sf"/>
</dbReference>
<reference evidence="9 10" key="1">
    <citation type="submission" date="2018-08" db="EMBL/GenBank/DDBJ databases">
        <title>Henriciella mobilis sp. nov., isolated from seawater.</title>
        <authorList>
            <person name="Cheng H."/>
            <person name="Wu Y.-H."/>
            <person name="Xu X.-W."/>
            <person name="Guo L.-L."/>
        </authorList>
    </citation>
    <scope>NUCLEOTIDE SEQUENCE [LARGE SCALE GENOMIC DNA]</scope>
    <source>
        <strain evidence="9 10">CCUG66934</strain>
    </source>
</reference>
<proteinExistence type="inferred from homology"/>
<name>A0A399QXG5_9PROT</name>
<dbReference type="PROSITE" id="PS51352">
    <property type="entry name" value="THIOREDOXIN_2"/>
    <property type="match status" value="1"/>
</dbReference>
<keyword evidence="10" id="KW-1185">Reference proteome</keyword>
<dbReference type="InterPro" id="IPR013766">
    <property type="entry name" value="Thioredoxin_domain"/>
</dbReference>
<evidence type="ECO:0000256" key="5">
    <source>
        <dbReference type="ARBA" id="ARBA00023157"/>
    </source>
</evidence>
<dbReference type="SUPFAM" id="SSF52833">
    <property type="entry name" value="Thioredoxin-like"/>
    <property type="match status" value="1"/>
</dbReference>
<dbReference type="RefSeq" id="WP_119380111.1">
    <property type="nucleotide sequence ID" value="NZ_QWGB01000007.1"/>
</dbReference>